<accession>A0A976BBK4</accession>
<organism evidence="1 2">
    <name type="scientific">Cupriavidus oxalaticus</name>
    <dbReference type="NCBI Taxonomy" id="96344"/>
    <lineage>
        <taxon>Bacteria</taxon>
        <taxon>Pseudomonadati</taxon>
        <taxon>Pseudomonadota</taxon>
        <taxon>Betaproteobacteria</taxon>
        <taxon>Burkholderiales</taxon>
        <taxon>Burkholderiaceae</taxon>
        <taxon>Cupriavidus</taxon>
    </lineage>
</organism>
<dbReference type="Proteomes" id="UP000256862">
    <property type="component" value="Chromosome CO2235"/>
</dbReference>
<sequence length="72" mass="8221">MRDFRPRWLPVAVRVSSSPYGANTKACRTRKVTYKSLKFAQIVHRTKHHRPAACPCSRGNAATAYVIQYKSK</sequence>
<protein>
    <submittedName>
        <fullName evidence="1">Uncharacterized protein</fullName>
    </submittedName>
</protein>
<reference evidence="1 2" key="1">
    <citation type="submission" date="2018-01" db="EMBL/GenBank/DDBJ databases">
        <authorList>
            <person name="Clerissi C."/>
        </authorList>
    </citation>
    <scope>NUCLEOTIDE SEQUENCE [LARGE SCALE GENOMIC DNA]</scope>
    <source>
        <strain evidence="1">Cupriavidus oxalaticus LMG 2235</strain>
    </source>
</reference>
<dbReference type="EMBL" id="OGUS01000117">
    <property type="protein sequence ID" value="SPC13067.1"/>
    <property type="molecule type" value="Genomic_DNA"/>
</dbReference>
<comment type="caution">
    <text evidence="1">The sequence shown here is derived from an EMBL/GenBank/DDBJ whole genome shotgun (WGS) entry which is preliminary data.</text>
</comment>
<proteinExistence type="predicted"/>
<name>A0A976BBK4_9BURK</name>
<evidence type="ECO:0000313" key="1">
    <source>
        <dbReference type="EMBL" id="SPC13067.1"/>
    </source>
</evidence>
<gene>
    <name evidence="1" type="ORF">CO2235_170190</name>
</gene>
<evidence type="ECO:0000313" key="2">
    <source>
        <dbReference type="Proteomes" id="UP000256862"/>
    </source>
</evidence>
<dbReference type="AlphaFoldDB" id="A0A976BBK4"/>